<evidence type="ECO:0000256" key="1">
    <source>
        <dbReference type="ARBA" id="ARBA00009437"/>
    </source>
</evidence>
<dbReference type="PANTHER" id="PTHR30346:SF0">
    <property type="entry name" value="HCA OPERON TRANSCRIPTIONAL ACTIVATOR HCAR"/>
    <property type="match status" value="1"/>
</dbReference>
<protein>
    <submittedName>
        <fullName evidence="6">LysR substrate-binding domain-containing protein</fullName>
    </submittedName>
</protein>
<dbReference type="Gene3D" id="1.10.10.10">
    <property type="entry name" value="Winged helix-like DNA-binding domain superfamily/Winged helix DNA-binding domain"/>
    <property type="match status" value="1"/>
</dbReference>
<feature type="domain" description="HTH lysR-type" evidence="5">
    <location>
        <begin position="1"/>
        <end position="58"/>
    </location>
</feature>
<dbReference type="EMBL" id="JAKFHA010000010">
    <property type="protein sequence ID" value="MCF2529289.1"/>
    <property type="molecule type" value="Genomic_DNA"/>
</dbReference>
<dbReference type="Pfam" id="PF03466">
    <property type="entry name" value="LysR_substrate"/>
    <property type="match status" value="1"/>
</dbReference>
<dbReference type="GO" id="GO:0032993">
    <property type="term" value="C:protein-DNA complex"/>
    <property type="evidence" value="ECO:0007669"/>
    <property type="project" value="TreeGrafter"/>
</dbReference>
<keyword evidence="2" id="KW-0805">Transcription regulation</keyword>
<dbReference type="InterPro" id="IPR000847">
    <property type="entry name" value="LysR_HTH_N"/>
</dbReference>
<dbReference type="InterPro" id="IPR036390">
    <property type="entry name" value="WH_DNA-bd_sf"/>
</dbReference>
<dbReference type="InterPro" id="IPR036388">
    <property type="entry name" value="WH-like_DNA-bd_sf"/>
</dbReference>
<proteinExistence type="inferred from homology"/>
<evidence type="ECO:0000256" key="3">
    <source>
        <dbReference type="ARBA" id="ARBA00023125"/>
    </source>
</evidence>
<dbReference type="RefSeq" id="WP_235053524.1">
    <property type="nucleotide sequence ID" value="NZ_JAKFHA010000010.1"/>
</dbReference>
<organism evidence="6 7">
    <name type="scientific">Yinghuangia soli</name>
    <dbReference type="NCBI Taxonomy" id="2908204"/>
    <lineage>
        <taxon>Bacteria</taxon>
        <taxon>Bacillati</taxon>
        <taxon>Actinomycetota</taxon>
        <taxon>Actinomycetes</taxon>
        <taxon>Kitasatosporales</taxon>
        <taxon>Streptomycetaceae</taxon>
        <taxon>Yinghuangia</taxon>
    </lineage>
</organism>
<dbReference type="AlphaFoldDB" id="A0AA41U4R7"/>
<name>A0AA41U4R7_9ACTN</name>
<reference evidence="6" key="1">
    <citation type="submission" date="2022-01" db="EMBL/GenBank/DDBJ databases">
        <title>Genome-Based Taxonomic Classification of the Phylum Actinobacteria.</title>
        <authorList>
            <person name="Gao Y."/>
        </authorList>
    </citation>
    <scope>NUCLEOTIDE SEQUENCE</scope>
    <source>
        <strain evidence="6">KLBMP 8922</strain>
    </source>
</reference>
<evidence type="ECO:0000313" key="7">
    <source>
        <dbReference type="Proteomes" id="UP001165378"/>
    </source>
</evidence>
<accession>A0AA41U4R7</accession>
<evidence type="ECO:0000256" key="4">
    <source>
        <dbReference type="ARBA" id="ARBA00023163"/>
    </source>
</evidence>
<sequence>MELREIEIFLVLAEELHFGRTAERLHVSQARVSQVIKKQERRIGAPLFERSSRAVALTPLGRRLREDLRVAFDLVQGALARARADGQGLRGTLRVGFMGALGNEMRYLIDEFRERHPDCEVESVEFGFGDPFGRLRAGEIDVQLIWLPVREPDLSVGPVVLTEGRALAVPSSSDLALRAFATLEDLAGRQVLDLGDAVPDYWVEAMLPRTTPGGRLIPRGPFVRTSLELLTLVADGQIVSPVGEHVSWYFPYCGVVYVPFRDAPRTEWALVWTAADHGAHVHAFVRLARELGIRRIVHPDADRRPAEES</sequence>
<dbReference type="Proteomes" id="UP001165378">
    <property type="component" value="Unassembled WGS sequence"/>
</dbReference>
<gene>
    <name evidence="6" type="ORF">LZ495_19010</name>
</gene>
<dbReference type="GO" id="GO:0003677">
    <property type="term" value="F:DNA binding"/>
    <property type="evidence" value="ECO:0007669"/>
    <property type="project" value="UniProtKB-KW"/>
</dbReference>
<comment type="caution">
    <text evidence="6">The sequence shown here is derived from an EMBL/GenBank/DDBJ whole genome shotgun (WGS) entry which is preliminary data.</text>
</comment>
<dbReference type="SUPFAM" id="SSF46785">
    <property type="entry name" value="Winged helix' DNA-binding domain"/>
    <property type="match status" value="1"/>
</dbReference>
<dbReference type="InterPro" id="IPR005119">
    <property type="entry name" value="LysR_subst-bd"/>
</dbReference>
<comment type="similarity">
    <text evidence="1">Belongs to the LysR transcriptional regulatory family.</text>
</comment>
<dbReference type="Gene3D" id="3.40.190.10">
    <property type="entry name" value="Periplasmic binding protein-like II"/>
    <property type="match status" value="2"/>
</dbReference>
<evidence type="ECO:0000313" key="6">
    <source>
        <dbReference type="EMBL" id="MCF2529289.1"/>
    </source>
</evidence>
<dbReference type="GO" id="GO:0003700">
    <property type="term" value="F:DNA-binding transcription factor activity"/>
    <property type="evidence" value="ECO:0007669"/>
    <property type="project" value="InterPro"/>
</dbReference>
<dbReference type="SUPFAM" id="SSF53850">
    <property type="entry name" value="Periplasmic binding protein-like II"/>
    <property type="match status" value="1"/>
</dbReference>
<dbReference type="Pfam" id="PF00126">
    <property type="entry name" value="HTH_1"/>
    <property type="match status" value="1"/>
</dbReference>
<keyword evidence="4" id="KW-0804">Transcription</keyword>
<evidence type="ECO:0000256" key="2">
    <source>
        <dbReference type="ARBA" id="ARBA00023015"/>
    </source>
</evidence>
<keyword evidence="7" id="KW-1185">Reference proteome</keyword>
<evidence type="ECO:0000259" key="5">
    <source>
        <dbReference type="PROSITE" id="PS50931"/>
    </source>
</evidence>
<dbReference type="PROSITE" id="PS50931">
    <property type="entry name" value="HTH_LYSR"/>
    <property type="match status" value="1"/>
</dbReference>
<keyword evidence="3" id="KW-0238">DNA-binding</keyword>
<dbReference type="PANTHER" id="PTHR30346">
    <property type="entry name" value="TRANSCRIPTIONAL DUAL REGULATOR HCAR-RELATED"/>
    <property type="match status" value="1"/>
</dbReference>